<evidence type="ECO:0000256" key="9">
    <source>
        <dbReference type="ARBA" id="ARBA00048552"/>
    </source>
</evidence>
<reference evidence="14 15" key="1">
    <citation type="submission" date="2021-08" db="EMBL/GenBank/DDBJ databases">
        <title>Draft Genome Sequence of Phanerochaete sordida strain YK-624.</title>
        <authorList>
            <person name="Mori T."/>
            <person name="Dohra H."/>
            <person name="Suzuki T."/>
            <person name="Kawagishi H."/>
            <person name="Hirai H."/>
        </authorList>
    </citation>
    <scope>NUCLEOTIDE SEQUENCE [LARGE SCALE GENOMIC DNA]</scope>
    <source>
        <strain evidence="14 15">YK-624</strain>
    </source>
</reference>
<dbReference type="InterPro" id="IPR043502">
    <property type="entry name" value="DNA/RNA_pol_sf"/>
</dbReference>
<dbReference type="OrthoDB" id="276422at2759"/>
<feature type="region of interest" description="Disordered" evidence="12">
    <location>
        <begin position="721"/>
        <end position="741"/>
    </location>
</feature>
<keyword evidence="11" id="KW-0175">Coiled coil</keyword>
<dbReference type="InterPro" id="IPR029262">
    <property type="entry name" value="RPOL_N"/>
</dbReference>
<comment type="function">
    <text evidence="10">DNA-dependent RNA polymerase catalyzes the transcription of DNA into RNA using the four ribonucleoside triphosphates as substrates.</text>
</comment>
<dbReference type="GO" id="GO:0006390">
    <property type="term" value="P:mitochondrial transcription"/>
    <property type="evidence" value="ECO:0007669"/>
    <property type="project" value="TreeGrafter"/>
</dbReference>
<keyword evidence="4 10" id="KW-0808">Transferase</keyword>
<dbReference type="EMBL" id="BPQB01000050">
    <property type="protein sequence ID" value="GJE95570.1"/>
    <property type="molecule type" value="Genomic_DNA"/>
</dbReference>
<evidence type="ECO:0000256" key="11">
    <source>
        <dbReference type="SAM" id="Coils"/>
    </source>
</evidence>
<dbReference type="EC" id="2.7.7.6" evidence="10"/>
<keyword evidence="15" id="KW-1185">Reference proteome</keyword>
<evidence type="ECO:0000256" key="8">
    <source>
        <dbReference type="ARBA" id="ARBA00023163"/>
    </source>
</evidence>
<comment type="catalytic activity">
    <reaction evidence="9 10">
        <text>RNA(n) + a ribonucleoside 5'-triphosphate = RNA(n+1) + diphosphate</text>
        <dbReference type="Rhea" id="RHEA:21248"/>
        <dbReference type="Rhea" id="RHEA-COMP:14527"/>
        <dbReference type="Rhea" id="RHEA-COMP:17342"/>
        <dbReference type="ChEBI" id="CHEBI:33019"/>
        <dbReference type="ChEBI" id="CHEBI:61557"/>
        <dbReference type="ChEBI" id="CHEBI:140395"/>
        <dbReference type="EC" id="2.7.7.6"/>
    </reaction>
</comment>
<evidence type="ECO:0000256" key="10">
    <source>
        <dbReference type="RuleBase" id="RU003805"/>
    </source>
</evidence>
<evidence type="ECO:0000259" key="13">
    <source>
        <dbReference type="SMART" id="SM01311"/>
    </source>
</evidence>
<dbReference type="InterPro" id="IPR046950">
    <property type="entry name" value="DNA-dir_Rpol_C_phage-type"/>
</dbReference>
<dbReference type="InterPro" id="IPR024075">
    <property type="entry name" value="DNA-dir_RNA_pol_helix_hairp_sf"/>
</dbReference>
<dbReference type="Proteomes" id="UP000703269">
    <property type="component" value="Unassembled WGS sequence"/>
</dbReference>
<evidence type="ECO:0000256" key="2">
    <source>
        <dbReference type="ARBA" id="ARBA00009493"/>
    </source>
</evidence>
<dbReference type="GO" id="GO:0003899">
    <property type="term" value="F:DNA-directed RNA polymerase activity"/>
    <property type="evidence" value="ECO:0007669"/>
    <property type="project" value="UniProtKB-EC"/>
</dbReference>
<feature type="compositionally biased region" description="Basic and acidic residues" evidence="12">
    <location>
        <begin position="1073"/>
        <end position="1083"/>
    </location>
</feature>
<dbReference type="SMART" id="SM01311">
    <property type="entry name" value="RPOL_N"/>
    <property type="match status" value="1"/>
</dbReference>
<proteinExistence type="inferred from homology"/>
<feature type="compositionally biased region" description="Basic and acidic residues" evidence="12">
    <location>
        <begin position="732"/>
        <end position="741"/>
    </location>
</feature>
<feature type="region of interest" description="Disordered" evidence="12">
    <location>
        <begin position="30"/>
        <end position="56"/>
    </location>
</feature>
<keyword evidence="7" id="KW-0496">Mitochondrion</keyword>
<dbReference type="Gene3D" id="1.10.287.280">
    <property type="match status" value="1"/>
</dbReference>
<keyword evidence="3 10" id="KW-0240">DNA-directed RNA polymerase</keyword>
<evidence type="ECO:0000256" key="3">
    <source>
        <dbReference type="ARBA" id="ARBA00022478"/>
    </source>
</evidence>
<dbReference type="InterPro" id="IPR037159">
    <property type="entry name" value="RNA_POL_N_sf"/>
</dbReference>
<dbReference type="Gene3D" id="1.10.150.20">
    <property type="entry name" value="5' to 3' exonuclease, C-terminal subdomain"/>
    <property type="match status" value="1"/>
</dbReference>
<evidence type="ECO:0000256" key="6">
    <source>
        <dbReference type="ARBA" id="ARBA00022946"/>
    </source>
</evidence>
<dbReference type="GO" id="GO:0034245">
    <property type="term" value="C:mitochondrial DNA-directed RNA polymerase complex"/>
    <property type="evidence" value="ECO:0007669"/>
    <property type="project" value="TreeGrafter"/>
</dbReference>
<dbReference type="Pfam" id="PF00940">
    <property type="entry name" value="RNA_pol"/>
    <property type="match status" value="1"/>
</dbReference>
<dbReference type="PROSITE" id="PS00900">
    <property type="entry name" value="RNA_POL_PHAGE_1"/>
    <property type="match status" value="1"/>
</dbReference>
<feature type="domain" description="DNA-directed RNA polymerase N-terminal" evidence="13">
    <location>
        <begin position="375"/>
        <end position="696"/>
    </location>
</feature>
<comment type="caution">
    <text evidence="14">The sequence shown here is derived from an EMBL/GenBank/DDBJ whole genome shotgun (WGS) entry which is preliminary data.</text>
</comment>
<feature type="coiled-coil region" evidence="11">
    <location>
        <begin position="422"/>
        <end position="449"/>
    </location>
</feature>
<dbReference type="PANTHER" id="PTHR10102:SF0">
    <property type="entry name" value="DNA-DIRECTED RNA POLYMERASE, MITOCHONDRIAL"/>
    <property type="match status" value="1"/>
</dbReference>
<dbReference type="PROSITE" id="PS00489">
    <property type="entry name" value="RNA_POL_PHAGE_2"/>
    <property type="match status" value="1"/>
</dbReference>
<evidence type="ECO:0000313" key="15">
    <source>
        <dbReference type="Proteomes" id="UP000703269"/>
    </source>
</evidence>
<organism evidence="14 15">
    <name type="scientific">Phanerochaete sordida</name>
    <dbReference type="NCBI Taxonomy" id="48140"/>
    <lineage>
        <taxon>Eukaryota</taxon>
        <taxon>Fungi</taxon>
        <taxon>Dikarya</taxon>
        <taxon>Basidiomycota</taxon>
        <taxon>Agaricomycotina</taxon>
        <taxon>Agaricomycetes</taxon>
        <taxon>Polyporales</taxon>
        <taxon>Phanerochaetaceae</taxon>
        <taxon>Phanerochaete</taxon>
    </lineage>
</organism>
<dbReference type="Gene3D" id="1.10.1320.10">
    <property type="entry name" value="DNA-directed RNA polymerase, N-terminal domain"/>
    <property type="match status" value="1"/>
</dbReference>
<keyword evidence="6" id="KW-0809">Transit peptide</keyword>
<dbReference type="FunFam" id="1.10.150.20:FF:000041">
    <property type="entry name" value="DNA-directed RNA polymerase"/>
    <property type="match status" value="1"/>
</dbReference>
<evidence type="ECO:0000256" key="5">
    <source>
        <dbReference type="ARBA" id="ARBA00022695"/>
    </source>
</evidence>
<protein>
    <recommendedName>
        <fullName evidence="10">DNA-directed RNA polymerase</fullName>
        <ecNumber evidence="10">2.7.7.6</ecNumber>
    </recommendedName>
</protein>
<sequence length="1328" mass="148799">MIPLARRTSSRRVETTLLSYSRQSLPRPFRLYTTPTKRSNAPGPDLGTAAAPSPDFPAYMNVQQQSQNATSPASDPFSNELNAKYSEMQGFLRGRSAYTILPTPLPDDQVSGLDGFVFTDTPTQDSVSVIDACLHNLYDVTRAKGIFDRLRASRRGDPILSQRLYNSMLAAYLEMASTRDKLRRNHWVEDACALYESMEAGHDGVAPTQGTYALMLLIWHRFNPDAAEPVSGTIELFNPSQLLQRITERSIPAPLVVADKAFEDSEEAAAVIKSLSKAAADLGLSKVIAELGATEILGRQMPDPLQDVPEAEPVMRAKKPVLAVSHNAAGEVVNIDVLEQPAQPELEVPFNLTNLRKHLASVTLHRRVLPEDTAARQKLLEESVYDVAVDRWKHEASMFAELGLGKKGLDSASLRSWMWQWHQKLQVRIAAEIQDLIKAEEKIREVRGQNTTRLSPFLTLLKPEKMSLITILELMHLHGTGGLADGMKTTRALISVGKAVEIEHKAAMCKKNNIAIPSNVTPRTSNFFSNLGYRALHERRLAARKYMEDFEEWTSDWSQVVRVRVGSFLVDALMDVATVTRTTRDKRTNELVSEEQPAFFHSYEYLRGQKLGVIKLNPAVADRLAKDQVRETLHPRHLPMLVRPKPWLSDDQGGYLYNKTSVMRYKDTSEQQSYVRQASALGALELVYASLDVLGNTPWQINREIFDIVLKVWNSGERLGKIPPATYDEPEPEKPDDLESDPKARVTYLSRHKQYMNNKANNHSDRCNTNYKIEIARAFLGDTIYLPHNVDFRGRAYPIPPNLNHLGDDLSRGLMKFAEAKPLGERGLRWLKIHLANLAGYDKASFDERVSFVHQHLDDIFDSATNPLDGRGWWKKADDPWQCLATCKELKAALDSPDPTAFASNLPVHQDGTCNGLQHYAALGGDAQGAQQVNLGVTDRPSDVYTHVATMVEAVLAEDAEKGHEFAKILSGKIARKVVKQTVMTTVYGVTFVGARDQIERQLRDRGDLPAEEVWPASAYLAKVVLDCIGDLFIGAKHIQNWLTMTAKLISKSIPPERVEEVRNPTSTSKKRKDSDKGSRLRKEQMTSVIWTTPLGLPIVQPYRQIKRKQIATALQTVYISDPNVPAAVNSMKQASAFPPNFIHSLDATHMMLTALQCKHRDITFASVHDSYWTHACSVDEMSEIIRETFIALHSSDVLSRLAEEFRDRYKGYKVPVSALRTGTFMKQLNEIAAESLGEARTEEIIANNEREELEAREEAVLEGQKPKRGRRGKSKLVLPKHIQAIVEGTAAEAADFEFVDLVDLLPPLPEKGNFDVTTIKKSLYFFS</sequence>
<dbReference type="GO" id="GO:0001018">
    <property type="term" value="F:mitochondrial promoter sequence-specific DNA binding"/>
    <property type="evidence" value="ECO:0007669"/>
    <property type="project" value="TreeGrafter"/>
</dbReference>
<dbReference type="FunFam" id="1.10.287.280:FF:000001">
    <property type="entry name" value="DNA-directed RNA polymerase"/>
    <property type="match status" value="1"/>
</dbReference>
<keyword evidence="5 10" id="KW-0548">Nucleotidyltransferase</keyword>
<evidence type="ECO:0000256" key="7">
    <source>
        <dbReference type="ARBA" id="ARBA00023128"/>
    </source>
</evidence>
<comment type="similarity">
    <text evidence="2 10">Belongs to the phage and mitochondrial RNA polymerase family.</text>
</comment>
<dbReference type="SUPFAM" id="SSF56672">
    <property type="entry name" value="DNA/RNA polymerases"/>
    <property type="match status" value="1"/>
</dbReference>
<accession>A0A9P3GI92</accession>
<feature type="region of interest" description="Disordered" evidence="12">
    <location>
        <begin position="1058"/>
        <end position="1083"/>
    </location>
</feature>
<keyword evidence="8 10" id="KW-0804">Transcription</keyword>
<evidence type="ECO:0000256" key="12">
    <source>
        <dbReference type="SAM" id="MobiDB-lite"/>
    </source>
</evidence>
<name>A0A9P3GI92_9APHY</name>
<dbReference type="InterPro" id="IPR002092">
    <property type="entry name" value="DNA-dir_Rpol_phage-type"/>
</dbReference>
<dbReference type="Gene3D" id="1.10.287.260">
    <property type="match status" value="1"/>
</dbReference>
<evidence type="ECO:0000256" key="1">
    <source>
        <dbReference type="ARBA" id="ARBA00004173"/>
    </source>
</evidence>
<evidence type="ECO:0000313" key="14">
    <source>
        <dbReference type="EMBL" id="GJE95570.1"/>
    </source>
</evidence>
<dbReference type="PANTHER" id="PTHR10102">
    <property type="entry name" value="DNA-DIRECTED RNA POLYMERASE, MITOCHONDRIAL"/>
    <property type="match status" value="1"/>
</dbReference>
<gene>
    <name evidence="14" type="ORF">PsYK624_117560</name>
</gene>
<comment type="subcellular location">
    <subcellularLocation>
        <location evidence="1">Mitochondrion</location>
    </subcellularLocation>
</comment>
<dbReference type="Pfam" id="PF14700">
    <property type="entry name" value="RPOL_N"/>
    <property type="match status" value="1"/>
</dbReference>
<evidence type="ECO:0000256" key="4">
    <source>
        <dbReference type="ARBA" id="ARBA00022679"/>
    </source>
</evidence>